<sequence length="423" mass="43846">MNRKLIGASAVLGALALAGCSGNAAGGDAAGGGAADGAELRVWLVGEDTPQEARDYLVETFEAENEGATLVIEEQQWTGIVDLLTTAMSGSDSPDIVEMGNTQAAAFTSAGAFADLTDMYEELGGDDLLPGFVEAGSFDGAFYAAPYYSGSRVVFYNTAMFEEAGIEVPTTLDEYVAAAERLAETTGVSGVWYPGKDWYNALPFIWENGGEIAVLEGEQWDAQLSSPESIAGLEQVQALMATSQAPKDGDETDAWVPFREEQAAMLSAPSWAYWSIVADEDQAETALADSLGSFALPGKDGGAAQVFAGGSNIAIPAASDNQELAKGALRIMLSEEYQSILAEAGLVPALQSLGGDVAAATPELAAVIAEAAANAKLTPASPKWADVEAAQLLQDFFVQIASGGDIPSLAEELDADIEAILNG</sequence>
<dbReference type="SUPFAM" id="SSF53850">
    <property type="entry name" value="Periplasmic binding protein-like II"/>
    <property type="match status" value="1"/>
</dbReference>
<keyword evidence="6" id="KW-1185">Reference proteome</keyword>
<reference evidence="5" key="2">
    <citation type="submission" date="2023-01" db="EMBL/GenBank/DDBJ databases">
        <authorList>
            <person name="Sun Q."/>
            <person name="Evtushenko L."/>
        </authorList>
    </citation>
    <scope>NUCLEOTIDE SEQUENCE</scope>
    <source>
        <strain evidence="5">VKM Ac-1020</strain>
    </source>
</reference>
<feature type="signal peptide" evidence="4">
    <location>
        <begin position="1"/>
        <end position="24"/>
    </location>
</feature>
<evidence type="ECO:0000256" key="1">
    <source>
        <dbReference type="ARBA" id="ARBA00008520"/>
    </source>
</evidence>
<dbReference type="PANTHER" id="PTHR30061:SF50">
    <property type="entry name" value="MALTOSE_MALTODEXTRIN-BINDING PERIPLASMIC PROTEIN"/>
    <property type="match status" value="1"/>
</dbReference>
<evidence type="ECO:0000256" key="2">
    <source>
        <dbReference type="ARBA" id="ARBA00022448"/>
    </source>
</evidence>
<proteinExistence type="inferred from homology"/>
<dbReference type="PROSITE" id="PS51257">
    <property type="entry name" value="PROKAR_LIPOPROTEIN"/>
    <property type="match status" value="1"/>
</dbReference>
<name>A0A9W6H566_9MICO</name>
<keyword evidence="2" id="KW-0813">Transport</keyword>
<protein>
    <submittedName>
        <fullName evidence="5">Sugar ABC transporter substrate-binding protein</fullName>
    </submittedName>
</protein>
<dbReference type="GO" id="GO:0055052">
    <property type="term" value="C:ATP-binding cassette (ABC) transporter complex, substrate-binding subunit-containing"/>
    <property type="evidence" value="ECO:0007669"/>
    <property type="project" value="TreeGrafter"/>
</dbReference>
<dbReference type="RefSeq" id="WP_271174514.1">
    <property type="nucleotide sequence ID" value="NZ_BSEJ01000018.1"/>
</dbReference>
<dbReference type="GO" id="GO:0042956">
    <property type="term" value="P:maltodextrin transmembrane transport"/>
    <property type="evidence" value="ECO:0007669"/>
    <property type="project" value="TreeGrafter"/>
</dbReference>
<reference evidence="5" key="1">
    <citation type="journal article" date="2014" name="Int. J. Syst. Evol. Microbiol.">
        <title>Complete genome sequence of Corynebacterium casei LMG S-19264T (=DSM 44701T), isolated from a smear-ripened cheese.</title>
        <authorList>
            <consortium name="US DOE Joint Genome Institute (JGI-PGF)"/>
            <person name="Walter F."/>
            <person name="Albersmeier A."/>
            <person name="Kalinowski J."/>
            <person name="Ruckert C."/>
        </authorList>
    </citation>
    <scope>NUCLEOTIDE SEQUENCE</scope>
    <source>
        <strain evidence="5">VKM Ac-1020</strain>
    </source>
</reference>
<keyword evidence="3 4" id="KW-0732">Signal</keyword>
<dbReference type="Pfam" id="PF01547">
    <property type="entry name" value="SBP_bac_1"/>
    <property type="match status" value="1"/>
</dbReference>
<evidence type="ECO:0000313" key="6">
    <source>
        <dbReference type="Proteomes" id="UP001142462"/>
    </source>
</evidence>
<gene>
    <name evidence="5" type="ORF">GCM10017576_29670</name>
</gene>
<dbReference type="PANTHER" id="PTHR30061">
    <property type="entry name" value="MALTOSE-BINDING PERIPLASMIC PROTEIN"/>
    <property type="match status" value="1"/>
</dbReference>
<dbReference type="Proteomes" id="UP001142462">
    <property type="component" value="Unassembled WGS sequence"/>
</dbReference>
<comment type="caution">
    <text evidence="5">The sequence shown here is derived from an EMBL/GenBank/DDBJ whole genome shotgun (WGS) entry which is preliminary data.</text>
</comment>
<dbReference type="InterPro" id="IPR006059">
    <property type="entry name" value="SBP"/>
</dbReference>
<dbReference type="GO" id="GO:1901982">
    <property type="term" value="F:maltose binding"/>
    <property type="evidence" value="ECO:0007669"/>
    <property type="project" value="TreeGrafter"/>
</dbReference>
<evidence type="ECO:0000313" key="5">
    <source>
        <dbReference type="EMBL" id="GLJ62836.1"/>
    </source>
</evidence>
<feature type="chain" id="PRO_5040912131" evidence="4">
    <location>
        <begin position="25"/>
        <end position="423"/>
    </location>
</feature>
<dbReference type="GO" id="GO:0015768">
    <property type="term" value="P:maltose transport"/>
    <property type="evidence" value="ECO:0007669"/>
    <property type="project" value="TreeGrafter"/>
</dbReference>
<comment type="similarity">
    <text evidence="1">Belongs to the bacterial solute-binding protein 1 family.</text>
</comment>
<accession>A0A9W6H566</accession>
<dbReference type="EMBL" id="BSEJ01000018">
    <property type="protein sequence ID" value="GLJ62836.1"/>
    <property type="molecule type" value="Genomic_DNA"/>
</dbReference>
<evidence type="ECO:0000256" key="4">
    <source>
        <dbReference type="SAM" id="SignalP"/>
    </source>
</evidence>
<evidence type="ECO:0000256" key="3">
    <source>
        <dbReference type="ARBA" id="ARBA00022729"/>
    </source>
</evidence>
<organism evidence="5 6">
    <name type="scientific">Microbacterium barkeri</name>
    <dbReference type="NCBI Taxonomy" id="33917"/>
    <lineage>
        <taxon>Bacteria</taxon>
        <taxon>Bacillati</taxon>
        <taxon>Actinomycetota</taxon>
        <taxon>Actinomycetes</taxon>
        <taxon>Micrococcales</taxon>
        <taxon>Microbacteriaceae</taxon>
        <taxon>Microbacterium</taxon>
    </lineage>
</organism>
<dbReference type="AlphaFoldDB" id="A0A9W6H566"/>
<dbReference type="Gene3D" id="3.40.190.10">
    <property type="entry name" value="Periplasmic binding protein-like II"/>
    <property type="match status" value="2"/>
</dbReference>